<dbReference type="Proteomes" id="UP000600101">
    <property type="component" value="Unassembled WGS sequence"/>
</dbReference>
<name>A0A9X0QWT8_9PROT</name>
<evidence type="ECO:0000256" key="1">
    <source>
        <dbReference type="SAM" id="MobiDB-lite"/>
    </source>
</evidence>
<gene>
    <name evidence="2" type="ORF">H7965_08850</name>
</gene>
<dbReference type="EMBL" id="JACOMF010000007">
    <property type="protein sequence ID" value="MBC4015436.1"/>
    <property type="molecule type" value="Genomic_DNA"/>
</dbReference>
<dbReference type="AlphaFoldDB" id="A0A9X0QWT8"/>
<dbReference type="RefSeq" id="WP_186770202.1">
    <property type="nucleotide sequence ID" value="NZ_JACOMF010000007.1"/>
</dbReference>
<reference evidence="2" key="1">
    <citation type="submission" date="2020-08" db="EMBL/GenBank/DDBJ databases">
        <authorList>
            <person name="Hu Y."/>
            <person name="Nguyen S.V."/>
            <person name="Li F."/>
            <person name="Fanning S."/>
        </authorList>
    </citation>
    <scope>NUCLEOTIDE SEQUENCE</scope>
    <source>
        <strain evidence="2">SYSU D8009</strain>
    </source>
</reference>
<evidence type="ECO:0000313" key="2">
    <source>
        <dbReference type="EMBL" id="MBC4015436.1"/>
    </source>
</evidence>
<protein>
    <submittedName>
        <fullName evidence="2">Uncharacterized protein</fullName>
    </submittedName>
</protein>
<proteinExistence type="predicted"/>
<feature type="region of interest" description="Disordered" evidence="1">
    <location>
        <begin position="68"/>
        <end position="102"/>
    </location>
</feature>
<organism evidence="2 3">
    <name type="scientific">Siccirubricoccus deserti</name>
    <dbReference type="NCBI Taxonomy" id="2013562"/>
    <lineage>
        <taxon>Bacteria</taxon>
        <taxon>Pseudomonadati</taxon>
        <taxon>Pseudomonadota</taxon>
        <taxon>Alphaproteobacteria</taxon>
        <taxon>Acetobacterales</taxon>
        <taxon>Roseomonadaceae</taxon>
        <taxon>Siccirubricoccus</taxon>
    </lineage>
</organism>
<comment type="caution">
    <text evidence="2">The sequence shown here is derived from an EMBL/GenBank/DDBJ whole genome shotgun (WGS) entry which is preliminary data.</text>
</comment>
<keyword evidence="3" id="KW-1185">Reference proteome</keyword>
<accession>A0A9X0QWT8</accession>
<feature type="compositionally biased region" description="Basic and acidic residues" evidence="1">
    <location>
        <begin position="75"/>
        <end position="102"/>
    </location>
</feature>
<evidence type="ECO:0000313" key="3">
    <source>
        <dbReference type="Proteomes" id="UP000600101"/>
    </source>
</evidence>
<sequence>MLTAGLGGMILGLALRPAPAPVAPPAESVQPSSPALTEQLAALRQAIATEQARLDALTRARVAAEAQLAAAQRDASQRDPAPREAGPREPTPRDVAREAAVREAQARREVAAVAAAPPARPARPEPAAALASGPRVFVHYRGGSPAAAEAASTAAALLRDSGFEVSDLRTVQSVPAQRVVRYFHAEDAGAAARLAGRLGRGWAIQDFRNFEPSPAPQTLEIWLPER</sequence>